<evidence type="ECO:0000259" key="10">
    <source>
        <dbReference type="Pfam" id="PF13206"/>
    </source>
</evidence>
<feature type="signal peptide" evidence="9">
    <location>
        <begin position="1"/>
        <end position="27"/>
    </location>
</feature>
<evidence type="ECO:0000256" key="2">
    <source>
        <dbReference type="ARBA" id="ARBA00004609"/>
    </source>
</evidence>
<comment type="function">
    <text evidence="1">VSG forms a coat on the surface of the parasite. The trypanosome evades the immune response of the host by expressing a series of antigenically distinct VSGs from an estimated 1000 VSG genes.</text>
</comment>
<keyword evidence="8" id="KW-0449">Lipoprotein</keyword>
<dbReference type="Pfam" id="PF13206">
    <property type="entry name" value="VSG_B"/>
    <property type="match status" value="1"/>
</dbReference>
<name>A0A1J0RCB3_9TRYP</name>
<evidence type="ECO:0000256" key="7">
    <source>
        <dbReference type="ARBA" id="ARBA00023180"/>
    </source>
</evidence>
<evidence type="ECO:0000256" key="9">
    <source>
        <dbReference type="SAM" id="SignalP"/>
    </source>
</evidence>
<evidence type="ECO:0000256" key="5">
    <source>
        <dbReference type="ARBA" id="ARBA00022729"/>
    </source>
</evidence>
<proteinExistence type="predicted"/>
<dbReference type="InterPro" id="IPR025932">
    <property type="entry name" value="Trypano_VSG_B_N_dom"/>
</dbReference>
<dbReference type="GO" id="GO:0098552">
    <property type="term" value="C:side of membrane"/>
    <property type="evidence" value="ECO:0007669"/>
    <property type="project" value="UniProtKB-KW"/>
</dbReference>
<dbReference type="GO" id="GO:0005886">
    <property type="term" value="C:plasma membrane"/>
    <property type="evidence" value="ECO:0007669"/>
    <property type="project" value="UniProtKB-SubCell"/>
</dbReference>
<keyword evidence="4" id="KW-0336">GPI-anchor</keyword>
<protein>
    <submittedName>
        <fullName evidence="11">Variant surface glycoprotein 1125.5194</fullName>
    </submittedName>
</protein>
<reference evidence="11" key="1">
    <citation type="submission" date="2016-08" db="EMBL/GenBank/DDBJ databases">
        <title>VSG repertoire of Trypanosoma brucei EATRO 1125.</title>
        <authorList>
            <person name="Cross G.A."/>
        </authorList>
    </citation>
    <scope>NUCLEOTIDE SEQUENCE</scope>
    <source>
        <strain evidence="11">EATRO 1125</strain>
    </source>
</reference>
<keyword evidence="5 9" id="KW-0732">Signal</keyword>
<accession>A0A1J0RCB3</accession>
<evidence type="ECO:0000256" key="3">
    <source>
        <dbReference type="ARBA" id="ARBA00022475"/>
    </source>
</evidence>
<evidence type="ECO:0000313" key="11">
    <source>
        <dbReference type="EMBL" id="APD75322.1"/>
    </source>
</evidence>
<organism evidence="11">
    <name type="scientific">Trypanosoma brucei</name>
    <dbReference type="NCBI Taxonomy" id="5691"/>
    <lineage>
        <taxon>Eukaryota</taxon>
        <taxon>Discoba</taxon>
        <taxon>Euglenozoa</taxon>
        <taxon>Kinetoplastea</taxon>
        <taxon>Metakinetoplastina</taxon>
        <taxon>Trypanosomatida</taxon>
        <taxon>Trypanosomatidae</taxon>
        <taxon>Trypanosoma</taxon>
    </lineage>
</organism>
<dbReference type="AlphaFoldDB" id="A0A1J0RCB3"/>
<dbReference type="VEuPathDB" id="TriTrypDB:Tb427_000185100"/>
<evidence type="ECO:0000256" key="8">
    <source>
        <dbReference type="ARBA" id="ARBA00023288"/>
    </source>
</evidence>
<evidence type="ECO:0000256" key="6">
    <source>
        <dbReference type="ARBA" id="ARBA00023136"/>
    </source>
</evidence>
<keyword evidence="3" id="KW-1003">Cell membrane</keyword>
<evidence type="ECO:0000256" key="4">
    <source>
        <dbReference type="ARBA" id="ARBA00022622"/>
    </source>
</evidence>
<feature type="domain" description="Trypanosome variant surface glycoprotein B-type N-terminal" evidence="10">
    <location>
        <begin position="17"/>
        <end position="347"/>
    </location>
</feature>
<feature type="chain" id="PRO_5012610850" evidence="9">
    <location>
        <begin position="28"/>
        <end position="356"/>
    </location>
</feature>
<evidence type="ECO:0000256" key="1">
    <source>
        <dbReference type="ARBA" id="ARBA00002523"/>
    </source>
</evidence>
<keyword evidence="7" id="KW-0325">Glycoprotein</keyword>
<dbReference type="VEuPathDB" id="TriTrypDB:Tb11.v5.0131"/>
<dbReference type="EMBL" id="KX701366">
    <property type="protein sequence ID" value="APD75322.1"/>
    <property type="molecule type" value="Genomic_DNA"/>
</dbReference>
<comment type="subcellular location">
    <subcellularLocation>
        <location evidence="2">Cell membrane</location>
        <topology evidence="2">Lipid-anchor</topology>
        <topology evidence="2">GPI-anchor</topology>
    </subcellularLocation>
</comment>
<sequence>MSLAKGSSRLLVIGMLLVFNSPKGADATMAAGSNRGEHAALCDFVALAEAGADFVAPSTNDEATYKYIQRINFTVAPTEWQAKFYSDKGRKIVHKGADSACFAASGAEIYWKDWADATVELAKADNQPEFKDSGVKELSENQKAAARNTISEPAQRAKEVKEHFSKASTGAEGLTEPKANAVLKLAAYGDVTKGPTNVDEPKVFKATTGSDSRSSVCEAATEEKKVVTIAVALTCLCLKPTGGAGTAVTDGACTNKADGTNGWEAGTSAAESTDTQQILQTCPLYKSTKASAAAIRQALARLRNLIHVDAGPDYLGAYLGTVCSGSNDRGFSVRLANYGTNGDEAFNKLRCVNLLK</sequence>
<keyword evidence="6" id="KW-0472">Membrane</keyword>